<feature type="signal peptide" evidence="1">
    <location>
        <begin position="1"/>
        <end position="25"/>
    </location>
</feature>
<evidence type="ECO:0000256" key="1">
    <source>
        <dbReference type="SAM" id="SignalP"/>
    </source>
</evidence>
<dbReference type="AlphaFoldDB" id="A0A915E7F9"/>
<evidence type="ECO:0000313" key="2">
    <source>
        <dbReference type="Proteomes" id="UP000887574"/>
    </source>
</evidence>
<feature type="chain" id="PRO_5036765583" evidence="1">
    <location>
        <begin position="26"/>
        <end position="198"/>
    </location>
</feature>
<reference evidence="3" key="1">
    <citation type="submission" date="2022-11" db="UniProtKB">
        <authorList>
            <consortium name="WormBaseParasite"/>
        </authorList>
    </citation>
    <scope>IDENTIFICATION</scope>
</reference>
<organism evidence="2 3">
    <name type="scientific">Ditylenchus dipsaci</name>
    <dbReference type="NCBI Taxonomy" id="166011"/>
    <lineage>
        <taxon>Eukaryota</taxon>
        <taxon>Metazoa</taxon>
        <taxon>Ecdysozoa</taxon>
        <taxon>Nematoda</taxon>
        <taxon>Chromadorea</taxon>
        <taxon>Rhabditida</taxon>
        <taxon>Tylenchina</taxon>
        <taxon>Tylenchomorpha</taxon>
        <taxon>Sphaerularioidea</taxon>
        <taxon>Anguinidae</taxon>
        <taxon>Anguininae</taxon>
        <taxon>Ditylenchus</taxon>
    </lineage>
</organism>
<dbReference type="Proteomes" id="UP000887574">
    <property type="component" value="Unplaced"/>
</dbReference>
<proteinExistence type="predicted"/>
<keyword evidence="2" id="KW-1185">Reference proteome</keyword>
<keyword evidence="1" id="KW-0732">Signal</keyword>
<sequence>MASNVLFIFSLAIVVLIFYFHDAKATAAGEQKTINKVKAYVTNFLTDDQLHTICANLSVGIYQMKNTSQLADDVQTIILNSLTNSQTATIMPIMQSLNRDFGSLSAAKEAMKPMFTALSNNLTPVLEQMQAKDVDWTNEGKGQTACIAQQYRMIDSFFTVTRTKTIITRMKEATPPKNWTYIYNDLHDVVFFAKYVTA</sequence>
<name>A0A915E7F9_9BILA</name>
<protein>
    <submittedName>
        <fullName evidence="3">Uncharacterized protein</fullName>
    </submittedName>
</protein>
<accession>A0A915E7F9</accession>
<evidence type="ECO:0000313" key="3">
    <source>
        <dbReference type="WBParaSite" id="jg26558"/>
    </source>
</evidence>
<dbReference type="WBParaSite" id="jg26558">
    <property type="protein sequence ID" value="jg26558"/>
    <property type="gene ID" value="jg26558"/>
</dbReference>